<proteinExistence type="predicted"/>
<organism evidence="2 3">
    <name type="scientific">Rhizopogon vesiculosus</name>
    <dbReference type="NCBI Taxonomy" id="180088"/>
    <lineage>
        <taxon>Eukaryota</taxon>
        <taxon>Fungi</taxon>
        <taxon>Dikarya</taxon>
        <taxon>Basidiomycota</taxon>
        <taxon>Agaricomycotina</taxon>
        <taxon>Agaricomycetes</taxon>
        <taxon>Agaricomycetidae</taxon>
        <taxon>Boletales</taxon>
        <taxon>Suillineae</taxon>
        <taxon>Rhizopogonaceae</taxon>
        <taxon>Rhizopogon</taxon>
    </lineage>
</organism>
<comment type="caution">
    <text evidence="2">The sequence shown here is derived from an EMBL/GenBank/DDBJ whole genome shotgun (WGS) entry which is preliminary data.</text>
</comment>
<dbReference type="OrthoDB" id="2629061at2759"/>
<feature type="region of interest" description="Disordered" evidence="1">
    <location>
        <begin position="155"/>
        <end position="184"/>
    </location>
</feature>
<dbReference type="Proteomes" id="UP000183567">
    <property type="component" value="Unassembled WGS sequence"/>
</dbReference>
<evidence type="ECO:0000256" key="1">
    <source>
        <dbReference type="SAM" id="MobiDB-lite"/>
    </source>
</evidence>
<dbReference type="AlphaFoldDB" id="A0A1J8QWC1"/>
<feature type="compositionally biased region" description="Basic and acidic residues" evidence="1">
    <location>
        <begin position="50"/>
        <end position="63"/>
    </location>
</feature>
<name>A0A1J8QWC1_9AGAM</name>
<dbReference type="InterPro" id="IPR036322">
    <property type="entry name" value="WD40_repeat_dom_sf"/>
</dbReference>
<protein>
    <submittedName>
        <fullName evidence="2">Uncharacterized protein</fullName>
    </submittedName>
</protein>
<sequence>MVPLKQPILPASSSAPSSKLFIQVTWLQLLTSFTKPTTGISPCLRSSRSGRPERYYTPSSDERPEAAGLTALKLCKEAHCAPTPLPDLACSFVSNPEDSNTFAYKDVNYVDFYPGSDNPYLVMTGDDHMIKVWDDLCKSCLQKWKDTRPTVSKLRCSQPAQHHRRQRRRHRKDMEQQYLVPHRE</sequence>
<dbReference type="STRING" id="180088.A0A1J8QWC1"/>
<reference evidence="2 3" key="1">
    <citation type="submission" date="2016-03" db="EMBL/GenBank/DDBJ databases">
        <title>Comparative genomics of the ectomycorrhizal sister species Rhizopogon vinicolor and Rhizopogon vesiculosus (Basidiomycota: Boletales) reveals a divergence of the mating type B locus.</title>
        <authorList>
            <person name="Mujic A.B."/>
            <person name="Kuo A."/>
            <person name="Tritt A."/>
            <person name="Lipzen A."/>
            <person name="Chen C."/>
            <person name="Johnson J."/>
            <person name="Sharma A."/>
            <person name="Barry K."/>
            <person name="Grigoriev I.V."/>
            <person name="Spatafora J.W."/>
        </authorList>
    </citation>
    <scope>NUCLEOTIDE SEQUENCE [LARGE SCALE GENOMIC DNA]</scope>
    <source>
        <strain evidence="2 3">AM-OR11-056</strain>
    </source>
</reference>
<feature type="region of interest" description="Disordered" evidence="1">
    <location>
        <begin position="43"/>
        <end position="63"/>
    </location>
</feature>
<dbReference type="Gene3D" id="2.130.10.10">
    <property type="entry name" value="YVTN repeat-like/Quinoprotein amine dehydrogenase"/>
    <property type="match status" value="1"/>
</dbReference>
<accession>A0A1J8QWC1</accession>
<feature type="compositionally biased region" description="Basic residues" evidence="1">
    <location>
        <begin position="161"/>
        <end position="171"/>
    </location>
</feature>
<dbReference type="SUPFAM" id="SSF50978">
    <property type="entry name" value="WD40 repeat-like"/>
    <property type="match status" value="1"/>
</dbReference>
<evidence type="ECO:0000313" key="2">
    <source>
        <dbReference type="EMBL" id="OJA17752.1"/>
    </source>
</evidence>
<evidence type="ECO:0000313" key="3">
    <source>
        <dbReference type="Proteomes" id="UP000183567"/>
    </source>
</evidence>
<dbReference type="InterPro" id="IPR015943">
    <property type="entry name" value="WD40/YVTN_repeat-like_dom_sf"/>
</dbReference>
<keyword evidence="3" id="KW-1185">Reference proteome</keyword>
<gene>
    <name evidence="2" type="ORF">AZE42_13683</name>
</gene>
<dbReference type="EMBL" id="LVVM01001820">
    <property type="protein sequence ID" value="OJA17752.1"/>
    <property type="molecule type" value="Genomic_DNA"/>
</dbReference>